<evidence type="ECO:0000256" key="1">
    <source>
        <dbReference type="ARBA" id="ARBA00004141"/>
    </source>
</evidence>
<feature type="transmembrane region" description="Helical" evidence="5">
    <location>
        <begin position="44"/>
        <end position="64"/>
    </location>
</feature>
<evidence type="ECO:0000256" key="4">
    <source>
        <dbReference type="ARBA" id="ARBA00023136"/>
    </source>
</evidence>
<dbReference type="GO" id="GO:0022857">
    <property type="term" value="F:transmembrane transporter activity"/>
    <property type="evidence" value="ECO:0007669"/>
    <property type="project" value="InterPro"/>
</dbReference>
<feature type="transmembrane region" description="Helical" evidence="5">
    <location>
        <begin position="360"/>
        <end position="379"/>
    </location>
</feature>
<dbReference type="PANTHER" id="PTHR47547">
    <property type="match status" value="1"/>
</dbReference>
<feature type="transmembrane region" description="Helical" evidence="5">
    <location>
        <begin position="385"/>
        <end position="406"/>
    </location>
</feature>
<feature type="transmembrane region" description="Helical" evidence="5">
    <location>
        <begin position="508"/>
        <end position="531"/>
    </location>
</feature>
<dbReference type="InterPro" id="IPR002293">
    <property type="entry name" value="AA/rel_permease1"/>
</dbReference>
<feature type="transmembrane region" description="Helical" evidence="5">
    <location>
        <begin position="131"/>
        <end position="154"/>
    </location>
</feature>
<evidence type="ECO:0000256" key="2">
    <source>
        <dbReference type="ARBA" id="ARBA00022692"/>
    </source>
</evidence>
<evidence type="ECO:0000313" key="7">
    <source>
        <dbReference type="Proteomes" id="UP000321807"/>
    </source>
</evidence>
<sequence>MAADDKRLRRDVGIVGLLFTAVGSIIGSGWLFGALSAAQIAGPASILAWGIGGVMIILIGLCYAELGTMFPVSGGVVRFPHFAFGSFASYTLGWISWLAVASTTSIEVEAALQYATNYLPWLQRLQDGVPVLTAAGFAVAATMLGIFSLINVVGIRWFARLNNALVWWKLIIICVVIVAFLFTAFHGANFHGGTLAQDHAGGFMPFGWSGVFASIATAGIVFSYLGFRQGVELAGETSHPQRNVPIAIIGSVLITAVIYVALQVAFIGALPAEALAHGWAHIGTSFSGGLDHVAATYGPLVALAGVMGLTWLAVLLYVDAFISPADTALIYTTVTARIAYAMGRNGNAPRSLAKVNERGVPWISVILTFIVGLIFFLPFPGWQKLVGFVTSATVLSFGSGPLAVLAMRRQLPRQDRPFRLPFVHVIAYLAFLSSNLIVYWSGWDTDWKLFVAVLIGYIVLAIHEWRYRKQTPPLEWRAGAWVVVWLAGLAVISWLGDYPAAGKHAGNLHLFNFAESIGIIGVFSLLVMWIAMRLRLPTERVESHLGETDATQAG</sequence>
<gene>
    <name evidence="6" type="ORF">CS053_07430</name>
</gene>
<dbReference type="Gene3D" id="1.20.1740.10">
    <property type="entry name" value="Amino acid/polyamine transporter I"/>
    <property type="match status" value="1"/>
</dbReference>
<feature type="transmembrane region" description="Helical" evidence="5">
    <location>
        <begin position="297"/>
        <end position="318"/>
    </location>
</feature>
<protein>
    <submittedName>
        <fullName evidence="6">APC family permease</fullName>
    </submittedName>
</protein>
<dbReference type="GO" id="GO:0016020">
    <property type="term" value="C:membrane"/>
    <property type="evidence" value="ECO:0007669"/>
    <property type="project" value="UniProtKB-SubCell"/>
</dbReference>
<keyword evidence="3 5" id="KW-1133">Transmembrane helix</keyword>
<feature type="transmembrane region" description="Helical" evidence="5">
    <location>
        <begin position="246"/>
        <end position="270"/>
    </location>
</feature>
<dbReference type="PANTHER" id="PTHR47547:SF1">
    <property type="entry name" value="ASPARTATE-PROTON SYMPORTER"/>
    <property type="match status" value="1"/>
</dbReference>
<feature type="transmembrane region" description="Helical" evidence="5">
    <location>
        <begin position="76"/>
        <end position="97"/>
    </location>
</feature>
<feature type="transmembrane region" description="Helical" evidence="5">
    <location>
        <begin position="418"/>
        <end position="441"/>
    </location>
</feature>
<feature type="transmembrane region" description="Helical" evidence="5">
    <location>
        <begin position="478"/>
        <end position="496"/>
    </location>
</feature>
<feature type="transmembrane region" description="Helical" evidence="5">
    <location>
        <begin position="12"/>
        <end position="32"/>
    </location>
</feature>
<dbReference type="KEGG" id="rgl:CS053_07430"/>
<keyword evidence="2 5" id="KW-0812">Transmembrane</keyword>
<dbReference type="Pfam" id="PF13520">
    <property type="entry name" value="AA_permease_2"/>
    <property type="match status" value="1"/>
</dbReference>
<dbReference type="PIRSF" id="PIRSF006060">
    <property type="entry name" value="AA_transporter"/>
    <property type="match status" value="1"/>
</dbReference>
<evidence type="ECO:0000313" key="6">
    <source>
        <dbReference type="EMBL" id="QEE26366.1"/>
    </source>
</evidence>
<feature type="transmembrane region" description="Helical" evidence="5">
    <location>
        <begin position="447"/>
        <end position="466"/>
    </location>
</feature>
<organism evidence="6 7">
    <name type="scientific">Rhodanobacter glycinis</name>
    <dbReference type="NCBI Taxonomy" id="582702"/>
    <lineage>
        <taxon>Bacteria</taxon>
        <taxon>Pseudomonadati</taxon>
        <taxon>Pseudomonadota</taxon>
        <taxon>Gammaproteobacteria</taxon>
        <taxon>Lysobacterales</taxon>
        <taxon>Rhodanobacteraceae</taxon>
        <taxon>Rhodanobacter</taxon>
    </lineage>
</organism>
<reference evidence="6 7" key="1">
    <citation type="submission" date="2019-08" db="EMBL/GenBank/DDBJ databases">
        <title>Complete genome sequence of Rhodanobacter glycinis strain T01E-68 isolated from tomato root.</title>
        <authorList>
            <person name="Weon H.-Y."/>
            <person name="Lee S.A."/>
        </authorList>
    </citation>
    <scope>NUCLEOTIDE SEQUENCE [LARGE SCALE GENOMIC DNA]</scope>
    <source>
        <strain evidence="6 7">T01E-68</strain>
    </source>
</reference>
<evidence type="ECO:0000256" key="5">
    <source>
        <dbReference type="SAM" id="Phobius"/>
    </source>
</evidence>
<accession>A0A5B9E8E1</accession>
<evidence type="ECO:0000256" key="3">
    <source>
        <dbReference type="ARBA" id="ARBA00022989"/>
    </source>
</evidence>
<keyword evidence="4 5" id="KW-0472">Membrane</keyword>
<dbReference type="AlphaFoldDB" id="A0A5B9E8E1"/>
<feature type="transmembrane region" description="Helical" evidence="5">
    <location>
        <begin position="206"/>
        <end position="225"/>
    </location>
</feature>
<comment type="subcellular location">
    <subcellularLocation>
        <location evidence="1">Membrane</location>
        <topology evidence="1">Multi-pass membrane protein</topology>
    </subcellularLocation>
</comment>
<proteinExistence type="predicted"/>
<name>A0A5B9E8E1_9GAMM</name>
<feature type="transmembrane region" description="Helical" evidence="5">
    <location>
        <begin position="166"/>
        <end position="186"/>
    </location>
</feature>
<dbReference type="Proteomes" id="UP000321807">
    <property type="component" value="Chromosome"/>
</dbReference>
<dbReference type="InterPro" id="IPR052962">
    <property type="entry name" value="AA_Transporter_AGT"/>
</dbReference>
<dbReference type="EMBL" id="CP042807">
    <property type="protein sequence ID" value="QEE26366.1"/>
    <property type="molecule type" value="Genomic_DNA"/>
</dbReference>